<name>A0A3E1P0E7_9BACT</name>
<dbReference type="InterPro" id="IPR036514">
    <property type="entry name" value="SGNH_hydro_sf"/>
</dbReference>
<gene>
    <name evidence="1" type="ORF">DXN04_16970</name>
</gene>
<dbReference type="GO" id="GO:0016788">
    <property type="term" value="F:hydrolase activity, acting on ester bonds"/>
    <property type="evidence" value="ECO:0007669"/>
    <property type="project" value="UniProtKB-ARBA"/>
</dbReference>
<dbReference type="AlphaFoldDB" id="A0A3E1P0E7"/>
<dbReference type="SUPFAM" id="SSF52266">
    <property type="entry name" value="SGNH hydrolase"/>
    <property type="match status" value="1"/>
</dbReference>
<evidence type="ECO:0000313" key="1">
    <source>
        <dbReference type="EMBL" id="RFM33653.1"/>
    </source>
</evidence>
<dbReference type="EMBL" id="QTJV01000006">
    <property type="protein sequence ID" value="RFM33653.1"/>
    <property type="molecule type" value="Genomic_DNA"/>
</dbReference>
<protein>
    <recommendedName>
        <fullName evidence="3">SGNH/GDSL hydrolase family protein</fullName>
    </recommendedName>
</protein>
<keyword evidence="2" id="KW-1185">Reference proteome</keyword>
<dbReference type="Gene3D" id="3.40.50.1110">
    <property type="entry name" value="SGNH hydrolase"/>
    <property type="match status" value="1"/>
</dbReference>
<sequence>MILLDWGLGKVLQYNYLKISGGATKACTYAVNEAKDDVFILGSSRASHHYKSSLIQDSLHVTCFNAGRDGEGIFYSYAVLKCILARTTPKLILLDLTTDEFAEDENDYSKLSFLTPYYDAHPEMQPILNLRSDYEWIKVKSSLYQYNSTIIKIIGDRLRPSASEKTELGYMPLFKEYKGTLDVADNPKSRLPLDTLKINCLKSLIRDVKQVGCKLVVLTSPVYLKMINCPKSMEVVKNICAKEQVTYINNSQLPAFMRDPSIYADQYHLNDQGAGIMTNMVIGEIKTLWSGQANNIIDKNLQTSALNRKDTLSRL</sequence>
<accession>A0A3E1P0E7</accession>
<comment type="caution">
    <text evidence="1">The sequence shown here is derived from an EMBL/GenBank/DDBJ whole genome shotgun (WGS) entry which is preliminary data.</text>
</comment>
<evidence type="ECO:0008006" key="3">
    <source>
        <dbReference type="Google" id="ProtNLM"/>
    </source>
</evidence>
<proteinExistence type="predicted"/>
<dbReference type="Proteomes" id="UP000261174">
    <property type="component" value="Unassembled WGS sequence"/>
</dbReference>
<evidence type="ECO:0000313" key="2">
    <source>
        <dbReference type="Proteomes" id="UP000261174"/>
    </source>
</evidence>
<organism evidence="1 2">
    <name type="scientific">Chitinophaga silvisoli</name>
    <dbReference type="NCBI Taxonomy" id="2291814"/>
    <lineage>
        <taxon>Bacteria</taxon>
        <taxon>Pseudomonadati</taxon>
        <taxon>Bacteroidota</taxon>
        <taxon>Chitinophagia</taxon>
        <taxon>Chitinophagales</taxon>
        <taxon>Chitinophagaceae</taxon>
        <taxon>Chitinophaga</taxon>
    </lineage>
</organism>
<reference evidence="1 2" key="1">
    <citation type="submission" date="2018-08" db="EMBL/GenBank/DDBJ databases">
        <title>Chitinophaga sp. K20C18050901, a novel bacterium isolated from forest soil.</title>
        <authorList>
            <person name="Wang C."/>
        </authorList>
    </citation>
    <scope>NUCLEOTIDE SEQUENCE [LARGE SCALE GENOMIC DNA]</scope>
    <source>
        <strain evidence="1 2">K20C18050901</strain>
    </source>
</reference>